<name>A0ABR5Y060_9PROT</name>
<dbReference type="Proteomes" id="UP000076167">
    <property type="component" value="Unassembled WGS sequence"/>
</dbReference>
<dbReference type="Pfam" id="PF00535">
    <property type="entry name" value="Glycos_transf_2"/>
    <property type="match status" value="1"/>
</dbReference>
<keyword evidence="3" id="KW-1185">Reference proteome</keyword>
<evidence type="ECO:0000313" key="3">
    <source>
        <dbReference type="Proteomes" id="UP000076167"/>
    </source>
</evidence>
<dbReference type="RefSeq" id="WP_065701931.1">
    <property type="nucleotide sequence ID" value="NZ_DFMA01000002.1"/>
</dbReference>
<sequence>MKPRTTVVTVTYNSGLVFEDFLRAIPKEFPLIVVDNASTDNTLDLARAIRPDALIICNKTGLGYGNAASVGLKKVETEFGIIANPDSIVSLDAITKLEQAADTYPDSGMLGPIHLDADQKIELSYDVDLWKRKSHKKGAYQEPADGPICVEFLSGAVNLIRMTVAKEIGYFDPNIYLYFEDDDLCIRLRRAGYSIILVPQSIICHLNGGSVRPNSAYYWRKFWHIAWSRIYFERKYKGSLSSTIEGLKLSLKFGLRAISYFLIGNRKKSWRDLARFSGTVSALVGIRATKITHEQFD</sequence>
<dbReference type="EMBL" id="LPXL01000030">
    <property type="protein sequence ID" value="KZD03010.1"/>
    <property type="molecule type" value="Genomic_DNA"/>
</dbReference>
<dbReference type="SUPFAM" id="SSF53448">
    <property type="entry name" value="Nucleotide-diphospho-sugar transferases"/>
    <property type="match status" value="1"/>
</dbReference>
<dbReference type="InterPro" id="IPR001173">
    <property type="entry name" value="Glyco_trans_2-like"/>
</dbReference>
<protein>
    <recommendedName>
        <fullName evidence="1">Glycosyltransferase 2-like domain-containing protein</fullName>
    </recommendedName>
</protein>
<dbReference type="PANTHER" id="PTHR43179">
    <property type="entry name" value="RHAMNOSYLTRANSFERASE WBBL"/>
    <property type="match status" value="1"/>
</dbReference>
<comment type="caution">
    <text evidence="2">The sequence shown here is derived from an EMBL/GenBank/DDBJ whole genome shotgun (WGS) entry which is preliminary data.</text>
</comment>
<proteinExistence type="predicted"/>
<gene>
    <name evidence="2" type="ORF">AUP40_19185</name>
</gene>
<dbReference type="CDD" id="cd04186">
    <property type="entry name" value="GT_2_like_c"/>
    <property type="match status" value="1"/>
</dbReference>
<evidence type="ECO:0000259" key="1">
    <source>
        <dbReference type="Pfam" id="PF00535"/>
    </source>
</evidence>
<dbReference type="InterPro" id="IPR029044">
    <property type="entry name" value="Nucleotide-diphossugar_trans"/>
</dbReference>
<feature type="domain" description="Glycosyltransferase 2-like" evidence="1">
    <location>
        <begin position="6"/>
        <end position="149"/>
    </location>
</feature>
<reference evidence="2 3" key="1">
    <citation type="submission" date="2015-12" db="EMBL/GenBank/DDBJ databases">
        <title>Genome sequence of Thalassospira xiamenensis MCCC 1A03005.</title>
        <authorList>
            <person name="Lu L."/>
            <person name="Lai Q."/>
            <person name="Shao Z."/>
            <person name="Qian P."/>
        </authorList>
    </citation>
    <scope>NUCLEOTIDE SEQUENCE [LARGE SCALE GENOMIC DNA]</scope>
    <source>
        <strain evidence="2 3">MCCC 1A03005</strain>
    </source>
</reference>
<dbReference type="PANTHER" id="PTHR43179:SF7">
    <property type="entry name" value="RHAMNOSYLTRANSFERASE WBBL"/>
    <property type="match status" value="1"/>
</dbReference>
<dbReference type="Gene3D" id="3.90.550.10">
    <property type="entry name" value="Spore Coat Polysaccharide Biosynthesis Protein SpsA, Chain A"/>
    <property type="match status" value="1"/>
</dbReference>
<evidence type="ECO:0000313" key="2">
    <source>
        <dbReference type="EMBL" id="KZD03010.1"/>
    </source>
</evidence>
<organism evidence="2 3">
    <name type="scientific">Thalassospira xiamenensis</name>
    <dbReference type="NCBI Taxonomy" id="220697"/>
    <lineage>
        <taxon>Bacteria</taxon>
        <taxon>Pseudomonadati</taxon>
        <taxon>Pseudomonadota</taxon>
        <taxon>Alphaproteobacteria</taxon>
        <taxon>Rhodospirillales</taxon>
        <taxon>Thalassospiraceae</taxon>
        <taxon>Thalassospira</taxon>
    </lineage>
</organism>
<accession>A0ABR5Y060</accession>